<evidence type="ECO:0000259" key="6">
    <source>
        <dbReference type="Pfam" id="PF08281"/>
    </source>
</evidence>
<dbReference type="InterPro" id="IPR013249">
    <property type="entry name" value="RNA_pol_sigma70_r4_t2"/>
</dbReference>
<evidence type="ECO:0000313" key="8">
    <source>
        <dbReference type="Proteomes" id="UP001145087"/>
    </source>
</evidence>
<protein>
    <submittedName>
        <fullName evidence="7">RNA polymerase sigma-70 factor</fullName>
    </submittedName>
</protein>
<dbReference type="SUPFAM" id="SSF88946">
    <property type="entry name" value="Sigma2 domain of RNA polymerase sigma factors"/>
    <property type="match status" value="1"/>
</dbReference>
<keyword evidence="3" id="KW-0731">Sigma factor</keyword>
<accession>A0A9X3FDF3</accession>
<dbReference type="Pfam" id="PF08281">
    <property type="entry name" value="Sigma70_r4_2"/>
    <property type="match status" value="1"/>
</dbReference>
<dbReference type="GO" id="GO:0003677">
    <property type="term" value="F:DNA binding"/>
    <property type="evidence" value="ECO:0007669"/>
    <property type="project" value="InterPro"/>
</dbReference>
<dbReference type="InterPro" id="IPR014327">
    <property type="entry name" value="RNA_pol_sigma70_bacteroid"/>
</dbReference>
<evidence type="ECO:0000256" key="4">
    <source>
        <dbReference type="ARBA" id="ARBA00023163"/>
    </source>
</evidence>
<dbReference type="GO" id="GO:0016987">
    <property type="term" value="F:sigma factor activity"/>
    <property type="evidence" value="ECO:0007669"/>
    <property type="project" value="UniProtKB-KW"/>
</dbReference>
<evidence type="ECO:0000259" key="5">
    <source>
        <dbReference type="Pfam" id="PF04542"/>
    </source>
</evidence>
<dbReference type="EMBL" id="JAPOHD010000024">
    <property type="protein sequence ID" value="MCY1720965.1"/>
    <property type="molecule type" value="Genomic_DNA"/>
</dbReference>
<reference evidence="7" key="1">
    <citation type="submission" date="2022-11" db="EMBL/GenBank/DDBJ databases">
        <title>Marilongibacter aestuarii gen. nov., sp. nov., isolated from tidal flat sediment.</title>
        <authorList>
            <person name="Jiayan W."/>
        </authorList>
    </citation>
    <scope>NUCLEOTIDE SEQUENCE</scope>
    <source>
        <strain evidence="7">Z1-6</strain>
    </source>
</reference>
<evidence type="ECO:0000256" key="1">
    <source>
        <dbReference type="ARBA" id="ARBA00010641"/>
    </source>
</evidence>
<dbReference type="AlphaFoldDB" id="A0A9X3FDF3"/>
<comment type="caution">
    <text evidence="7">The sequence shown here is derived from an EMBL/GenBank/DDBJ whole genome shotgun (WGS) entry which is preliminary data.</text>
</comment>
<dbReference type="GO" id="GO:0006352">
    <property type="term" value="P:DNA-templated transcription initiation"/>
    <property type="evidence" value="ECO:0007669"/>
    <property type="project" value="InterPro"/>
</dbReference>
<organism evidence="7 8">
    <name type="scientific">Draconibacterium aestuarii</name>
    <dbReference type="NCBI Taxonomy" id="2998507"/>
    <lineage>
        <taxon>Bacteria</taxon>
        <taxon>Pseudomonadati</taxon>
        <taxon>Bacteroidota</taxon>
        <taxon>Bacteroidia</taxon>
        <taxon>Marinilabiliales</taxon>
        <taxon>Prolixibacteraceae</taxon>
        <taxon>Draconibacterium</taxon>
    </lineage>
</organism>
<proteinExistence type="inferred from homology"/>
<gene>
    <name evidence="7" type="ORF">OU798_11475</name>
</gene>
<evidence type="ECO:0000313" key="7">
    <source>
        <dbReference type="EMBL" id="MCY1720965.1"/>
    </source>
</evidence>
<sequence>MKDLTSKLVQGNIKAFKKIHRFYYPRLNHYARNLVNNDQEAEDLVQDVFIQIWEQRHNLKQNQNLGAYLFTLVKNKSINILKHKIIEEKYILKQRTYLSEELYHISFELDQEFVSTGESLIREIKRIINHMPERCGETFALKWLEGKKNREIAEVMNISETMVDKHLAKGLKIAREKLSSKILFFLLATKIKH</sequence>
<feature type="domain" description="RNA polymerase sigma-70 region 2" evidence="5">
    <location>
        <begin position="23"/>
        <end position="82"/>
    </location>
</feature>
<dbReference type="RefSeq" id="WP_343333299.1">
    <property type="nucleotide sequence ID" value="NZ_JAPOHD010000024.1"/>
</dbReference>
<dbReference type="NCBIfam" id="TIGR02985">
    <property type="entry name" value="Sig70_bacteroi1"/>
    <property type="match status" value="1"/>
</dbReference>
<dbReference type="SUPFAM" id="SSF88659">
    <property type="entry name" value="Sigma3 and sigma4 domains of RNA polymerase sigma factors"/>
    <property type="match status" value="1"/>
</dbReference>
<dbReference type="InterPro" id="IPR013324">
    <property type="entry name" value="RNA_pol_sigma_r3/r4-like"/>
</dbReference>
<dbReference type="Gene3D" id="1.10.1740.10">
    <property type="match status" value="1"/>
</dbReference>
<dbReference type="InterPro" id="IPR036388">
    <property type="entry name" value="WH-like_DNA-bd_sf"/>
</dbReference>
<dbReference type="NCBIfam" id="TIGR02937">
    <property type="entry name" value="sigma70-ECF"/>
    <property type="match status" value="1"/>
</dbReference>
<dbReference type="InterPro" id="IPR039425">
    <property type="entry name" value="RNA_pol_sigma-70-like"/>
</dbReference>
<keyword evidence="4" id="KW-0804">Transcription</keyword>
<dbReference type="Proteomes" id="UP001145087">
    <property type="component" value="Unassembled WGS sequence"/>
</dbReference>
<evidence type="ECO:0000256" key="2">
    <source>
        <dbReference type="ARBA" id="ARBA00023015"/>
    </source>
</evidence>
<evidence type="ECO:0000256" key="3">
    <source>
        <dbReference type="ARBA" id="ARBA00023082"/>
    </source>
</evidence>
<dbReference type="PANTHER" id="PTHR43133:SF46">
    <property type="entry name" value="RNA POLYMERASE SIGMA-70 FACTOR ECF SUBFAMILY"/>
    <property type="match status" value="1"/>
</dbReference>
<name>A0A9X3FDF3_9BACT</name>
<dbReference type="Pfam" id="PF04542">
    <property type="entry name" value="Sigma70_r2"/>
    <property type="match status" value="1"/>
</dbReference>
<dbReference type="InterPro" id="IPR013325">
    <property type="entry name" value="RNA_pol_sigma_r2"/>
</dbReference>
<feature type="domain" description="RNA polymerase sigma factor 70 region 4 type 2" evidence="6">
    <location>
        <begin position="122"/>
        <end position="172"/>
    </location>
</feature>
<keyword evidence="2" id="KW-0805">Transcription regulation</keyword>
<dbReference type="InterPro" id="IPR007627">
    <property type="entry name" value="RNA_pol_sigma70_r2"/>
</dbReference>
<dbReference type="InterPro" id="IPR014284">
    <property type="entry name" value="RNA_pol_sigma-70_dom"/>
</dbReference>
<comment type="similarity">
    <text evidence="1">Belongs to the sigma-70 factor family. ECF subfamily.</text>
</comment>
<dbReference type="Gene3D" id="1.10.10.10">
    <property type="entry name" value="Winged helix-like DNA-binding domain superfamily/Winged helix DNA-binding domain"/>
    <property type="match status" value="1"/>
</dbReference>
<keyword evidence="8" id="KW-1185">Reference proteome</keyword>
<dbReference type="PANTHER" id="PTHR43133">
    <property type="entry name" value="RNA POLYMERASE ECF-TYPE SIGMA FACTO"/>
    <property type="match status" value="1"/>
</dbReference>